<dbReference type="Gene3D" id="3.60.20.10">
    <property type="entry name" value="Glutamine Phosphoribosylpyrophosphate, subunit 1, domain 1"/>
    <property type="match status" value="1"/>
</dbReference>
<keyword evidence="5" id="KW-0812">Transmembrane</keyword>
<evidence type="ECO:0000256" key="1">
    <source>
        <dbReference type="ARBA" id="ARBA00006586"/>
    </source>
</evidence>
<dbReference type="InterPro" id="IPR043147">
    <property type="entry name" value="Penicillin_amidase_A-knob"/>
</dbReference>
<dbReference type="Gene3D" id="2.30.120.10">
    <property type="match status" value="1"/>
</dbReference>
<dbReference type="RefSeq" id="WP_270684919.1">
    <property type="nucleotide sequence ID" value="NZ_JAQFWQ010000017.1"/>
</dbReference>
<dbReference type="PIRSF" id="PIRSF001227">
    <property type="entry name" value="Pen_acylase"/>
    <property type="match status" value="1"/>
</dbReference>
<keyword evidence="2" id="KW-0378">Hydrolase</keyword>
<dbReference type="InterPro" id="IPR023343">
    <property type="entry name" value="Penicillin_amidase_dom1"/>
</dbReference>
<evidence type="ECO:0000313" key="6">
    <source>
        <dbReference type="EMBL" id="MDA2810666.1"/>
    </source>
</evidence>
<keyword evidence="5" id="KW-1133">Transmembrane helix</keyword>
<dbReference type="SUPFAM" id="SSF56235">
    <property type="entry name" value="N-terminal nucleophile aminohydrolases (Ntn hydrolases)"/>
    <property type="match status" value="1"/>
</dbReference>
<protein>
    <submittedName>
        <fullName evidence="6">Penicillin acylase family protein</fullName>
    </submittedName>
</protein>
<proteinExistence type="inferred from homology"/>
<dbReference type="Gene3D" id="1.10.439.10">
    <property type="entry name" value="Penicillin Amidohydrolase, domain 1"/>
    <property type="match status" value="1"/>
</dbReference>
<keyword evidence="5" id="KW-0472">Membrane</keyword>
<keyword evidence="3" id="KW-0865">Zymogen</keyword>
<organism evidence="6 7">
    <name type="scientific">Nocardiopsis endophytica</name>
    <dbReference type="NCBI Taxonomy" id="3018445"/>
    <lineage>
        <taxon>Bacteria</taxon>
        <taxon>Bacillati</taxon>
        <taxon>Actinomycetota</taxon>
        <taxon>Actinomycetes</taxon>
        <taxon>Streptosporangiales</taxon>
        <taxon>Nocardiopsidaceae</taxon>
        <taxon>Nocardiopsis</taxon>
    </lineage>
</organism>
<evidence type="ECO:0000256" key="4">
    <source>
        <dbReference type="SAM" id="MobiDB-lite"/>
    </source>
</evidence>
<accession>A0ABT4U1T8</accession>
<dbReference type="PANTHER" id="PTHR34218:SF4">
    <property type="entry name" value="ACYL-HOMOSERINE LACTONE ACYLASE QUIP"/>
    <property type="match status" value="1"/>
</dbReference>
<dbReference type="EMBL" id="JAQFWQ010000017">
    <property type="protein sequence ID" value="MDA2810666.1"/>
    <property type="molecule type" value="Genomic_DNA"/>
</dbReference>
<reference evidence="6 7" key="1">
    <citation type="submission" date="2023-01" db="EMBL/GenBank/DDBJ databases">
        <title>Draft genome sequence of Nocardiopsis sp. RSe5-2 isolated from halophytes.</title>
        <authorList>
            <person name="Duangmal K."/>
            <person name="Chantavorakit T."/>
        </authorList>
    </citation>
    <scope>NUCLEOTIDE SEQUENCE [LARGE SCALE GENOMIC DNA]</scope>
    <source>
        <strain evidence="6 7">RSe5-2</strain>
    </source>
</reference>
<dbReference type="PANTHER" id="PTHR34218">
    <property type="entry name" value="PEPTIDASE S45 PENICILLIN AMIDASE"/>
    <property type="match status" value="1"/>
</dbReference>
<sequence>MVRITRPIRRWVLIPLSVLLALALVAGGIGFWAVQRAFPQVDGELAVPGLENEVTVYRDGNGIPQIYADTAEDLFKAQGYVHAQDRFWQMHFNRMTTSGRLAEMFGEEQVETDVYLRTMGWRRVAEQEYDLLEPETRAYLDAYADGVNAYLAGRDGGELGLEFSVLAALAPDHGVEEWTPTDSLAWLKAMAWDLRGNMEDEIERASLLASGLDRGQVEELYPDYPEDEHPPIVDGDGEDGDGGGDGEGREEDGADESLAPAAPLLQDVGAGLESVPSLLGPAGPGLGSNSWVVSGDHTASGLPVLANDPHLGPQMPSVWYQTGLHCTDPGEACPFDVTGFSFAGLPGIVIGHNADIAWGFTNLGPDVADLYLERIEDGAAIVDGGLEPLETREETVQVAGGEPVDVTVRSTRHGPVLSDAEAALDLRGFGEAPPVDADGEQVERAGAKPEDGGYAVSLSWTALTPGTTADAIFSMSSASDFEEFRDAARSFEVPAQNLIYADTSGTIGYQAPGTIPVRGKGDGRWPAPGWDSSYDWEGFIDFDDLPSVRDPESGVIVTANQAAAGSDYPHFLTEDWDYGYRAARIHELLQEEIDAGTQLTPEDMVRLQMDNANLGAREVVPYLVDLHLGSPPEEGADPAAAQALLADWDMDQDADSAAAAFYNAVWSRMLDLTFDELPEEYPMDGSSRGWLVMSRLLEDPDSPWWEGEEADGRDAVLAEAMRRAAAELSERFGDDPSEWRWGAMHTLTPTHPSLGTSGIGPVEWVFNGSPVETSGGSSTVNATGWDHTEGYAVTWVPSMRMAVDMADPDTARWIDLTGPSGHAFHPDRGSQTDAWAAGETVPMPFTREAVEKAAENTLVLTP</sequence>
<dbReference type="InterPro" id="IPR002692">
    <property type="entry name" value="S45"/>
</dbReference>
<dbReference type="InterPro" id="IPR029055">
    <property type="entry name" value="Ntn_hydrolases_N"/>
</dbReference>
<dbReference type="Gene3D" id="1.10.1400.10">
    <property type="match status" value="1"/>
</dbReference>
<comment type="similarity">
    <text evidence="1">Belongs to the peptidase S45 family.</text>
</comment>
<feature type="transmembrane region" description="Helical" evidence="5">
    <location>
        <begin position="12"/>
        <end position="34"/>
    </location>
</feature>
<gene>
    <name evidence="6" type="ORF">O4J56_08470</name>
</gene>
<evidence type="ECO:0000256" key="5">
    <source>
        <dbReference type="SAM" id="Phobius"/>
    </source>
</evidence>
<evidence type="ECO:0000256" key="3">
    <source>
        <dbReference type="ARBA" id="ARBA00023145"/>
    </source>
</evidence>
<feature type="compositionally biased region" description="Acidic residues" evidence="4">
    <location>
        <begin position="235"/>
        <end position="254"/>
    </location>
</feature>
<feature type="region of interest" description="Disordered" evidence="4">
    <location>
        <begin position="221"/>
        <end position="254"/>
    </location>
</feature>
<dbReference type="Proteomes" id="UP001527866">
    <property type="component" value="Unassembled WGS sequence"/>
</dbReference>
<dbReference type="InterPro" id="IPR014395">
    <property type="entry name" value="Pen/GL7ACA/AHL_acylase"/>
</dbReference>
<dbReference type="InterPro" id="IPR043146">
    <property type="entry name" value="Penicillin_amidase_N_B-knob"/>
</dbReference>
<dbReference type="Pfam" id="PF01804">
    <property type="entry name" value="Penicil_amidase"/>
    <property type="match status" value="1"/>
</dbReference>
<dbReference type="CDD" id="cd03747">
    <property type="entry name" value="Ntn_PGA_like"/>
    <property type="match status" value="1"/>
</dbReference>
<name>A0ABT4U1T8_9ACTN</name>
<comment type="caution">
    <text evidence="6">The sequence shown here is derived from an EMBL/GenBank/DDBJ whole genome shotgun (WGS) entry which is preliminary data.</text>
</comment>
<evidence type="ECO:0000313" key="7">
    <source>
        <dbReference type="Proteomes" id="UP001527866"/>
    </source>
</evidence>
<keyword evidence="7" id="KW-1185">Reference proteome</keyword>
<evidence type="ECO:0000256" key="2">
    <source>
        <dbReference type="ARBA" id="ARBA00022801"/>
    </source>
</evidence>